<proteinExistence type="predicted"/>
<dbReference type="EMBL" id="JAFCLK010000022">
    <property type="protein sequence ID" value="MBR1138539.1"/>
    <property type="molecule type" value="Genomic_DNA"/>
</dbReference>
<dbReference type="InterPro" id="IPR016181">
    <property type="entry name" value="Acyl_CoA_acyltransferase"/>
</dbReference>
<sequence length="168" mass="18583">MSSSITALSATELRVDDKLAAALLALNNAHASELSWLAPEALLHLVEQAWRAWRIGAADALLIALDQDAVYDSPNYRWFRAGYDRFVYVDRIVVAPSARGRGLARRLYDELIRTATEAGHDRVVCEVNLDPPNPQSDAFHAALGFQPLATARIHGGTKTVRYMARSLR</sequence>
<keyword evidence="2" id="KW-0012">Acyltransferase</keyword>
<comment type="caution">
    <text evidence="4">The sequence shown here is derived from an EMBL/GenBank/DDBJ whole genome shotgun (WGS) entry which is preliminary data.</text>
</comment>
<dbReference type="Proteomes" id="UP001314635">
    <property type="component" value="Unassembled WGS sequence"/>
</dbReference>
<evidence type="ECO:0000256" key="2">
    <source>
        <dbReference type="ARBA" id="ARBA00023315"/>
    </source>
</evidence>
<dbReference type="InterPro" id="IPR050832">
    <property type="entry name" value="Bact_Acetyltransf"/>
</dbReference>
<dbReference type="PROSITE" id="PS51186">
    <property type="entry name" value="GNAT"/>
    <property type="match status" value="1"/>
</dbReference>
<dbReference type="Gene3D" id="3.40.630.30">
    <property type="match status" value="1"/>
</dbReference>
<dbReference type="InterPro" id="IPR000182">
    <property type="entry name" value="GNAT_dom"/>
</dbReference>
<dbReference type="Pfam" id="PF00583">
    <property type="entry name" value="Acetyltransf_1"/>
    <property type="match status" value="1"/>
</dbReference>
<protein>
    <submittedName>
        <fullName evidence="4">GNAT family N-acetyltransferase</fullName>
    </submittedName>
</protein>
<keyword evidence="5" id="KW-1185">Reference proteome</keyword>
<keyword evidence="1" id="KW-0808">Transferase</keyword>
<reference evidence="5" key="1">
    <citation type="journal article" date="2021" name="ISME J.">
        <title>Evolutionary origin and ecological implication of a unique nif island in free-living Bradyrhizobium lineages.</title>
        <authorList>
            <person name="Tao J."/>
        </authorList>
    </citation>
    <scope>NUCLEOTIDE SEQUENCE [LARGE SCALE GENOMIC DNA]</scope>
    <source>
        <strain evidence="5">SZCCT0094</strain>
    </source>
</reference>
<evidence type="ECO:0000259" key="3">
    <source>
        <dbReference type="PROSITE" id="PS51186"/>
    </source>
</evidence>
<dbReference type="RefSeq" id="WP_172240351.1">
    <property type="nucleotide sequence ID" value="NZ_JABFDP010000025.1"/>
</dbReference>
<dbReference type="PIRSF" id="PIRSF028520">
    <property type="entry name" value="UCP028520"/>
    <property type="match status" value="1"/>
</dbReference>
<gene>
    <name evidence="4" type="ORF">JQ619_22505</name>
</gene>
<organism evidence="4 5">
    <name type="scientific">Bradyrhizobium denitrificans</name>
    <dbReference type="NCBI Taxonomy" id="2734912"/>
    <lineage>
        <taxon>Bacteria</taxon>
        <taxon>Pseudomonadati</taxon>
        <taxon>Pseudomonadota</taxon>
        <taxon>Alphaproteobacteria</taxon>
        <taxon>Hyphomicrobiales</taxon>
        <taxon>Nitrobacteraceae</taxon>
        <taxon>Bradyrhizobium</taxon>
    </lineage>
</organism>
<evidence type="ECO:0000256" key="1">
    <source>
        <dbReference type="ARBA" id="ARBA00022679"/>
    </source>
</evidence>
<name>A0ABS5GB91_9BRAD</name>
<dbReference type="SUPFAM" id="SSF55729">
    <property type="entry name" value="Acyl-CoA N-acyltransferases (Nat)"/>
    <property type="match status" value="1"/>
</dbReference>
<evidence type="ECO:0000313" key="4">
    <source>
        <dbReference type="EMBL" id="MBR1138539.1"/>
    </source>
</evidence>
<evidence type="ECO:0000313" key="5">
    <source>
        <dbReference type="Proteomes" id="UP001314635"/>
    </source>
</evidence>
<dbReference type="PANTHER" id="PTHR43877">
    <property type="entry name" value="AMINOALKYLPHOSPHONATE N-ACETYLTRANSFERASE-RELATED-RELATED"/>
    <property type="match status" value="1"/>
</dbReference>
<dbReference type="CDD" id="cd04301">
    <property type="entry name" value="NAT_SF"/>
    <property type="match status" value="1"/>
</dbReference>
<accession>A0ABS5GB91</accession>
<dbReference type="InterPro" id="IPR016890">
    <property type="entry name" value="UCP028520"/>
</dbReference>
<feature type="domain" description="N-acetyltransferase" evidence="3">
    <location>
        <begin position="13"/>
        <end position="168"/>
    </location>
</feature>
<dbReference type="PANTHER" id="PTHR43877:SF2">
    <property type="entry name" value="AMINOALKYLPHOSPHONATE N-ACETYLTRANSFERASE-RELATED"/>
    <property type="match status" value="1"/>
</dbReference>